<evidence type="ECO:0008006" key="3">
    <source>
        <dbReference type="Google" id="ProtNLM"/>
    </source>
</evidence>
<dbReference type="EMBL" id="JOTN01000011">
    <property type="protein sequence ID" value="KEK18748.1"/>
    <property type="molecule type" value="Genomic_DNA"/>
</dbReference>
<accession>A0A073K8Y5</accession>
<dbReference type="AlphaFoldDB" id="A0A073K8Y5"/>
<dbReference type="eggNOG" id="ENOG50337A3">
    <property type="taxonomic scope" value="Bacteria"/>
</dbReference>
<dbReference type="RefSeq" id="WP_034639906.1">
    <property type="nucleotide sequence ID" value="NZ_CBCSJC010000012.1"/>
</dbReference>
<comment type="caution">
    <text evidence="1">The sequence shown here is derived from an EMBL/GenBank/DDBJ whole genome shotgun (WGS) entry which is preliminary data.</text>
</comment>
<evidence type="ECO:0000313" key="1">
    <source>
        <dbReference type="EMBL" id="KEK18748.1"/>
    </source>
</evidence>
<name>A0A073K8Y5_9BACI</name>
<proteinExistence type="predicted"/>
<reference evidence="1 2" key="1">
    <citation type="submission" date="2014-06" db="EMBL/GenBank/DDBJ databases">
        <title>Draft genome sequence of Bacillus manliponensis JCM 15802 (MCCC 1A00708).</title>
        <authorList>
            <person name="Lai Q."/>
            <person name="Liu Y."/>
            <person name="Shao Z."/>
        </authorList>
    </citation>
    <scope>NUCLEOTIDE SEQUENCE [LARGE SCALE GENOMIC DNA]</scope>
    <source>
        <strain evidence="1 2">JCM 15802</strain>
    </source>
</reference>
<dbReference type="OrthoDB" id="2925496at2"/>
<organism evidence="1 2">
    <name type="scientific">Bacillus manliponensis</name>
    <dbReference type="NCBI Taxonomy" id="574376"/>
    <lineage>
        <taxon>Bacteria</taxon>
        <taxon>Bacillati</taxon>
        <taxon>Bacillota</taxon>
        <taxon>Bacilli</taxon>
        <taxon>Bacillales</taxon>
        <taxon>Bacillaceae</taxon>
        <taxon>Bacillus</taxon>
        <taxon>Bacillus cereus group</taxon>
    </lineage>
</organism>
<keyword evidence="2" id="KW-1185">Reference proteome</keyword>
<protein>
    <recommendedName>
        <fullName evidence="3">DUF3977 domain-containing protein</fullName>
    </recommendedName>
</protein>
<dbReference type="InterPro" id="IPR025009">
    <property type="entry name" value="DUF3977"/>
</dbReference>
<dbReference type="Proteomes" id="UP000027822">
    <property type="component" value="Unassembled WGS sequence"/>
</dbReference>
<dbReference type="Pfam" id="PF13122">
    <property type="entry name" value="DUF3977"/>
    <property type="match status" value="1"/>
</dbReference>
<sequence>MKYIEFGIGNRWLVRTETEFADGTETEQRGIVRPIHFQSLYIRIWVKKTCFIWDTRQGFQKVRKGRNEFKVILGIVSK</sequence>
<dbReference type="STRING" id="574376.BAMA_02935"/>
<evidence type="ECO:0000313" key="2">
    <source>
        <dbReference type="Proteomes" id="UP000027822"/>
    </source>
</evidence>
<gene>
    <name evidence="1" type="ORF">BAMA_02935</name>
</gene>